<dbReference type="Proteomes" id="UP000015105">
    <property type="component" value="Chromosome 2D"/>
</dbReference>
<dbReference type="GO" id="GO:0005737">
    <property type="term" value="C:cytoplasm"/>
    <property type="evidence" value="ECO:0007669"/>
    <property type="project" value="TreeGrafter"/>
</dbReference>
<dbReference type="SUPFAM" id="SSF54768">
    <property type="entry name" value="dsRNA-binding domain-like"/>
    <property type="match status" value="1"/>
</dbReference>
<organism evidence="2 3">
    <name type="scientific">Aegilops tauschii subsp. strangulata</name>
    <name type="common">Goatgrass</name>
    <dbReference type="NCBI Taxonomy" id="200361"/>
    <lineage>
        <taxon>Eukaryota</taxon>
        <taxon>Viridiplantae</taxon>
        <taxon>Streptophyta</taxon>
        <taxon>Embryophyta</taxon>
        <taxon>Tracheophyta</taxon>
        <taxon>Spermatophyta</taxon>
        <taxon>Magnoliopsida</taxon>
        <taxon>Liliopsida</taxon>
        <taxon>Poales</taxon>
        <taxon>Poaceae</taxon>
        <taxon>BOP clade</taxon>
        <taxon>Pooideae</taxon>
        <taxon>Triticodae</taxon>
        <taxon>Triticeae</taxon>
        <taxon>Triticinae</taxon>
        <taxon>Aegilops</taxon>
    </lineage>
</organism>
<dbReference type="AlphaFoldDB" id="A0A453CEY2"/>
<dbReference type="PANTHER" id="PTHR14950:SF15">
    <property type="entry name" value="DICER-LIKE PROTEIN 4"/>
    <property type="match status" value="1"/>
</dbReference>
<dbReference type="PANTHER" id="PTHR14950">
    <property type="entry name" value="DICER-RELATED"/>
    <property type="match status" value="1"/>
</dbReference>
<dbReference type="GO" id="GO:0005634">
    <property type="term" value="C:nucleus"/>
    <property type="evidence" value="ECO:0007669"/>
    <property type="project" value="TreeGrafter"/>
</dbReference>
<keyword evidence="1" id="KW-0378">Hydrolase</keyword>
<sequence length="126" mass="14084">SEKDLVEEPACPKVLGDIVESCVAAVLLDSGFNLNYVWTLVLMLLEPVLSFSDMHMNPMREIRELCQCHELELGLPEPMKADGEYHVKVEVNINSQVISSAAANRNSKVARKFAAQETLSKLKVIW</sequence>
<name>A0A453CEY2_AEGTS</name>
<dbReference type="InterPro" id="IPR036389">
    <property type="entry name" value="RNase_III_sf"/>
</dbReference>
<dbReference type="EnsemblPlants" id="AET2Gv20823100.22">
    <property type="protein sequence ID" value="AET2Gv20823100.22"/>
    <property type="gene ID" value="AET2Gv20823100"/>
</dbReference>
<keyword evidence="3" id="KW-1185">Reference proteome</keyword>
<dbReference type="GO" id="GO:0003723">
    <property type="term" value="F:RNA binding"/>
    <property type="evidence" value="ECO:0007669"/>
    <property type="project" value="TreeGrafter"/>
</dbReference>
<reference evidence="2" key="5">
    <citation type="journal article" date="2021" name="G3 (Bethesda)">
        <title>Aegilops tauschii genome assembly Aet v5.0 features greater sequence contiguity and improved annotation.</title>
        <authorList>
            <person name="Wang L."/>
            <person name="Zhu T."/>
            <person name="Rodriguez J.C."/>
            <person name="Deal K.R."/>
            <person name="Dubcovsky J."/>
            <person name="McGuire P.E."/>
            <person name="Lux T."/>
            <person name="Spannagl M."/>
            <person name="Mayer K.F.X."/>
            <person name="Baldrich P."/>
            <person name="Meyers B.C."/>
            <person name="Huo N."/>
            <person name="Gu Y.Q."/>
            <person name="Zhou H."/>
            <person name="Devos K.M."/>
            <person name="Bennetzen J.L."/>
            <person name="Unver T."/>
            <person name="Budak H."/>
            <person name="Gulick P.J."/>
            <person name="Galiba G."/>
            <person name="Kalapos B."/>
            <person name="Nelson D.R."/>
            <person name="Li P."/>
            <person name="You F.M."/>
            <person name="Luo M.C."/>
            <person name="Dvorak J."/>
        </authorList>
    </citation>
    <scope>NUCLEOTIDE SEQUENCE [LARGE SCALE GENOMIC DNA]</scope>
    <source>
        <strain evidence="2">cv. AL8/78</strain>
    </source>
</reference>
<reference evidence="2" key="4">
    <citation type="submission" date="2019-03" db="UniProtKB">
        <authorList>
            <consortium name="EnsemblPlants"/>
        </authorList>
    </citation>
    <scope>IDENTIFICATION</scope>
</reference>
<evidence type="ECO:0000313" key="3">
    <source>
        <dbReference type="Proteomes" id="UP000015105"/>
    </source>
</evidence>
<reference evidence="3" key="2">
    <citation type="journal article" date="2017" name="Nat. Plants">
        <title>The Aegilops tauschii genome reveals multiple impacts of transposons.</title>
        <authorList>
            <person name="Zhao G."/>
            <person name="Zou C."/>
            <person name="Li K."/>
            <person name="Wang K."/>
            <person name="Li T."/>
            <person name="Gao L."/>
            <person name="Zhang X."/>
            <person name="Wang H."/>
            <person name="Yang Z."/>
            <person name="Liu X."/>
            <person name="Jiang W."/>
            <person name="Mao L."/>
            <person name="Kong X."/>
            <person name="Jiao Y."/>
            <person name="Jia J."/>
        </authorList>
    </citation>
    <scope>NUCLEOTIDE SEQUENCE [LARGE SCALE GENOMIC DNA]</scope>
    <source>
        <strain evidence="3">cv. AL8/78</strain>
    </source>
</reference>
<evidence type="ECO:0000313" key="2">
    <source>
        <dbReference type="EnsemblPlants" id="AET2Gv20823100.22"/>
    </source>
</evidence>
<dbReference type="Gene3D" id="1.10.1520.10">
    <property type="entry name" value="Ribonuclease III domain"/>
    <property type="match status" value="1"/>
</dbReference>
<evidence type="ECO:0000256" key="1">
    <source>
        <dbReference type="ARBA" id="ARBA00022801"/>
    </source>
</evidence>
<accession>A0A453CEY2</accession>
<dbReference type="GO" id="GO:0004525">
    <property type="term" value="F:ribonuclease III activity"/>
    <property type="evidence" value="ECO:0007669"/>
    <property type="project" value="InterPro"/>
</dbReference>
<proteinExistence type="predicted"/>
<dbReference type="Gene3D" id="3.30.160.20">
    <property type="match status" value="1"/>
</dbReference>
<evidence type="ECO:0008006" key="4">
    <source>
        <dbReference type="Google" id="ProtNLM"/>
    </source>
</evidence>
<reference evidence="3" key="1">
    <citation type="journal article" date="2014" name="Science">
        <title>Ancient hybridizations among the ancestral genomes of bread wheat.</title>
        <authorList>
            <consortium name="International Wheat Genome Sequencing Consortium,"/>
            <person name="Marcussen T."/>
            <person name="Sandve S.R."/>
            <person name="Heier L."/>
            <person name="Spannagl M."/>
            <person name="Pfeifer M."/>
            <person name="Jakobsen K.S."/>
            <person name="Wulff B.B."/>
            <person name="Steuernagel B."/>
            <person name="Mayer K.F."/>
            <person name="Olsen O.A."/>
        </authorList>
    </citation>
    <scope>NUCLEOTIDE SEQUENCE [LARGE SCALE GENOMIC DNA]</scope>
    <source>
        <strain evidence="3">cv. AL8/78</strain>
    </source>
</reference>
<protein>
    <recommendedName>
        <fullName evidence="4">DRBM domain-containing protein</fullName>
    </recommendedName>
</protein>
<reference evidence="2" key="3">
    <citation type="journal article" date="2017" name="Nature">
        <title>Genome sequence of the progenitor of the wheat D genome Aegilops tauschii.</title>
        <authorList>
            <person name="Luo M.C."/>
            <person name="Gu Y.Q."/>
            <person name="Puiu D."/>
            <person name="Wang H."/>
            <person name="Twardziok S.O."/>
            <person name="Deal K.R."/>
            <person name="Huo N."/>
            <person name="Zhu T."/>
            <person name="Wang L."/>
            <person name="Wang Y."/>
            <person name="McGuire P.E."/>
            <person name="Liu S."/>
            <person name="Long H."/>
            <person name="Ramasamy R.K."/>
            <person name="Rodriguez J.C."/>
            <person name="Van S.L."/>
            <person name="Yuan L."/>
            <person name="Wang Z."/>
            <person name="Xia Z."/>
            <person name="Xiao L."/>
            <person name="Anderson O.D."/>
            <person name="Ouyang S."/>
            <person name="Liang Y."/>
            <person name="Zimin A.V."/>
            <person name="Pertea G."/>
            <person name="Qi P."/>
            <person name="Bennetzen J.L."/>
            <person name="Dai X."/>
            <person name="Dawson M.W."/>
            <person name="Muller H.G."/>
            <person name="Kugler K."/>
            <person name="Rivarola-Duarte L."/>
            <person name="Spannagl M."/>
            <person name="Mayer K.F.X."/>
            <person name="Lu F.H."/>
            <person name="Bevan M.W."/>
            <person name="Leroy P."/>
            <person name="Li P."/>
            <person name="You F.M."/>
            <person name="Sun Q."/>
            <person name="Liu Z."/>
            <person name="Lyons E."/>
            <person name="Wicker T."/>
            <person name="Salzberg S.L."/>
            <person name="Devos K.M."/>
            <person name="Dvorak J."/>
        </authorList>
    </citation>
    <scope>NUCLEOTIDE SEQUENCE [LARGE SCALE GENOMIC DNA]</scope>
    <source>
        <strain evidence="2">cv. AL8/78</strain>
    </source>
</reference>
<dbReference type="Gramene" id="AET2Gv20823100.22">
    <property type="protein sequence ID" value="AET2Gv20823100.22"/>
    <property type="gene ID" value="AET2Gv20823100"/>
</dbReference>
<dbReference type="GO" id="GO:0030422">
    <property type="term" value="P:siRNA processing"/>
    <property type="evidence" value="ECO:0007669"/>
    <property type="project" value="TreeGrafter"/>
</dbReference>